<evidence type="ECO:0000256" key="1">
    <source>
        <dbReference type="ARBA" id="ARBA00004141"/>
    </source>
</evidence>
<dbReference type="InterPro" id="IPR005828">
    <property type="entry name" value="MFS_sugar_transport-like"/>
</dbReference>
<comment type="similarity">
    <text evidence="2">Belongs to the major facilitator superfamily. Sugar transporter (TC 2.A.1.1) family.</text>
</comment>
<gene>
    <name evidence="10" type="ORF">CLAFUR5_09722</name>
</gene>
<dbReference type="RefSeq" id="XP_047765906.1">
    <property type="nucleotide sequence ID" value="XM_047908870.1"/>
</dbReference>
<evidence type="ECO:0000256" key="2">
    <source>
        <dbReference type="ARBA" id="ARBA00010992"/>
    </source>
</evidence>
<feature type="transmembrane region" description="Helical" evidence="8">
    <location>
        <begin position="213"/>
        <end position="238"/>
    </location>
</feature>
<reference evidence="10" key="2">
    <citation type="journal article" date="2022" name="Microb. Genom.">
        <title>A chromosome-scale genome assembly of the tomato pathogen Cladosporium fulvum reveals a compartmentalized genome architecture and the presence of a dispensable chromosome.</title>
        <authorList>
            <person name="Zaccaron A.Z."/>
            <person name="Chen L.H."/>
            <person name="Samaras A."/>
            <person name="Stergiopoulos I."/>
        </authorList>
    </citation>
    <scope>NUCLEOTIDE SEQUENCE</scope>
    <source>
        <strain evidence="10">Race5_Kim</strain>
    </source>
</reference>
<dbReference type="Proteomes" id="UP000756132">
    <property type="component" value="Chromosome 9"/>
</dbReference>
<dbReference type="GeneID" id="71989600"/>
<dbReference type="Pfam" id="PF00083">
    <property type="entry name" value="Sugar_tr"/>
    <property type="match status" value="1"/>
</dbReference>
<evidence type="ECO:0000256" key="8">
    <source>
        <dbReference type="SAM" id="Phobius"/>
    </source>
</evidence>
<feature type="transmembrane region" description="Helical" evidence="8">
    <location>
        <begin position="114"/>
        <end position="133"/>
    </location>
</feature>
<evidence type="ECO:0000313" key="11">
    <source>
        <dbReference type="Proteomes" id="UP000756132"/>
    </source>
</evidence>
<dbReference type="PANTHER" id="PTHR48020">
    <property type="entry name" value="PROTON MYO-INOSITOL COTRANSPORTER"/>
    <property type="match status" value="1"/>
</dbReference>
<feature type="domain" description="Major facilitator superfamily (MFS) profile" evidence="9">
    <location>
        <begin position="115"/>
        <end position="562"/>
    </location>
</feature>
<dbReference type="EMBL" id="CP090171">
    <property type="protein sequence ID" value="UJO21540.1"/>
    <property type="molecule type" value="Genomic_DNA"/>
</dbReference>
<dbReference type="PRINTS" id="PR00171">
    <property type="entry name" value="SUGRTRNSPORT"/>
</dbReference>
<feature type="transmembrane region" description="Helical" evidence="8">
    <location>
        <begin position="475"/>
        <end position="495"/>
    </location>
</feature>
<dbReference type="AlphaFoldDB" id="A0A9Q8PFJ5"/>
<evidence type="ECO:0000256" key="3">
    <source>
        <dbReference type="ARBA" id="ARBA00022448"/>
    </source>
</evidence>
<sequence>MKVSTDNEAGVHNRDVADHHELVEMASNNASDEHDALPASDEDNASSQPGSSLPHEIRTFASQHNLENKLDVLTQAHHLLHSGRPRNGNLALPLTPPNLTALKTEPTSKWSQPFLLYLCITATALGAIGQGWVQTGINGANLYWPEALRVGSESARDRLVVGIINSGIYLSNALLGSWLVAPLNQKLGRRGAVFAGAVVSLVFNGASSGAGDWVVLLGCRLALGIGLGVVNSTLNIFAAECAPAAIRGGLGVAWQMFTAFGIFLGFLTNMLVDNAPGVSESLRWRLMLLAPALPTIPLLALIFMCPESPSYWIKQSGGYDKAFQSLCRLRNTELQAARDLLVYYQEQQQLPTASEESPYLRTLAELFTMPRVRRATIAAYSTMLTQQLCGINIVAFYSSTIFLEAKFTPYAAEMASTIFGLVNFLGAIPAIWTMDSLGRRSLLLLTLPLMAVSMGVAGLSFSITDDTVRFGMITSMIYLFCLLYSPGMGPVPAAYSAEVFPLSHRELGTSSAVAVTTLFAAVLSLTFPTLLSMLGTQGSFLVYALGNMVGWVLVLLFVRESKMRTLEQLDEVFSVPERRFIEYQLKEVVPWWMKRYVLMQKNADPPQALVSTQYSALNQDDD</sequence>
<evidence type="ECO:0000313" key="10">
    <source>
        <dbReference type="EMBL" id="UJO21540.1"/>
    </source>
</evidence>
<evidence type="ECO:0000259" key="9">
    <source>
        <dbReference type="PROSITE" id="PS50850"/>
    </source>
</evidence>
<feature type="transmembrane region" description="Helical" evidence="8">
    <location>
        <begin position="250"/>
        <end position="272"/>
    </location>
</feature>
<dbReference type="GO" id="GO:0016020">
    <property type="term" value="C:membrane"/>
    <property type="evidence" value="ECO:0007669"/>
    <property type="project" value="UniProtKB-SubCell"/>
</dbReference>
<reference evidence="10" key="1">
    <citation type="submission" date="2021-12" db="EMBL/GenBank/DDBJ databases">
        <authorList>
            <person name="Zaccaron A."/>
            <person name="Stergiopoulos I."/>
        </authorList>
    </citation>
    <scope>NUCLEOTIDE SEQUENCE</scope>
    <source>
        <strain evidence="10">Race5_Kim</strain>
    </source>
</reference>
<evidence type="ECO:0000256" key="4">
    <source>
        <dbReference type="ARBA" id="ARBA00022692"/>
    </source>
</evidence>
<dbReference type="PROSITE" id="PS00216">
    <property type="entry name" value="SUGAR_TRANSPORT_1"/>
    <property type="match status" value="1"/>
</dbReference>
<dbReference type="PANTHER" id="PTHR48020:SF4">
    <property type="entry name" value="SYMPORT, PUTATIVE (AFU_ORTHOLOGUE AFUA_3G11790)-RELATED"/>
    <property type="match status" value="1"/>
</dbReference>
<protein>
    <submittedName>
        <fullName evidence="10">Sugar transport protein MST3</fullName>
    </submittedName>
</protein>
<name>A0A9Q8PFJ5_PASFU</name>
<feature type="transmembrane region" description="Helical" evidence="8">
    <location>
        <begin position="442"/>
        <end position="463"/>
    </location>
</feature>
<organism evidence="10 11">
    <name type="scientific">Passalora fulva</name>
    <name type="common">Tomato leaf mold</name>
    <name type="synonym">Cladosporium fulvum</name>
    <dbReference type="NCBI Taxonomy" id="5499"/>
    <lineage>
        <taxon>Eukaryota</taxon>
        <taxon>Fungi</taxon>
        <taxon>Dikarya</taxon>
        <taxon>Ascomycota</taxon>
        <taxon>Pezizomycotina</taxon>
        <taxon>Dothideomycetes</taxon>
        <taxon>Dothideomycetidae</taxon>
        <taxon>Mycosphaerellales</taxon>
        <taxon>Mycosphaerellaceae</taxon>
        <taxon>Fulvia</taxon>
    </lineage>
</organism>
<dbReference type="Gene3D" id="1.20.1250.20">
    <property type="entry name" value="MFS general substrate transporter like domains"/>
    <property type="match status" value="1"/>
</dbReference>
<dbReference type="OMA" id="WAQTGIN"/>
<feature type="transmembrane region" description="Helical" evidence="8">
    <location>
        <begin position="377"/>
        <end position="398"/>
    </location>
</feature>
<dbReference type="GO" id="GO:0015791">
    <property type="term" value="P:polyol transmembrane transport"/>
    <property type="evidence" value="ECO:0007669"/>
    <property type="project" value="UniProtKB-ARBA"/>
</dbReference>
<dbReference type="GO" id="GO:0022857">
    <property type="term" value="F:transmembrane transporter activity"/>
    <property type="evidence" value="ECO:0007669"/>
    <property type="project" value="InterPro"/>
</dbReference>
<feature type="transmembrane region" description="Helical" evidence="8">
    <location>
        <begin position="159"/>
        <end position="180"/>
    </location>
</feature>
<evidence type="ECO:0000256" key="6">
    <source>
        <dbReference type="ARBA" id="ARBA00023136"/>
    </source>
</evidence>
<dbReference type="InterPro" id="IPR050814">
    <property type="entry name" value="Myo-inositol_Transporter"/>
</dbReference>
<comment type="subcellular location">
    <subcellularLocation>
        <location evidence="1">Membrane</location>
        <topology evidence="1">Multi-pass membrane protein</topology>
    </subcellularLocation>
</comment>
<keyword evidence="6 8" id="KW-0472">Membrane</keyword>
<evidence type="ECO:0000256" key="7">
    <source>
        <dbReference type="SAM" id="MobiDB-lite"/>
    </source>
</evidence>
<dbReference type="KEGG" id="ffu:CLAFUR5_09722"/>
<dbReference type="InterPro" id="IPR020846">
    <property type="entry name" value="MFS_dom"/>
</dbReference>
<keyword evidence="3" id="KW-0813">Transport</keyword>
<accession>A0A9Q8PFJ5</accession>
<dbReference type="PROSITE" id="PS50850">
    <property type="entry name" value="MFS"/>
    <property type="match status" value="1"/>
</dbReference>
<proteinExistence type="inferred from homology"/>
<keyword evidence="5 8" id="KW-1133">Transmembrane helix</keyword>
<keyword evidence="10" id="KW-0762">Sugar transport</keyword>
<keyword evidence="4 8" id="KW-0812">Transmembrane</keyword>
<evidence type="ECO:0000256" key="5">
    <source>
        <dbReference type="ARBA" id="ARBA00022989"/>
    </source>
</evidence>
<feature type="transmembrane region" description="Helical" evidence="8">
    <location>
        <begin position="284"/>
        <end position="305"/>
    </location>
</feature>
<feature type="transmembrane region" description="Helical" evidence="8">
    <location>
        <begin position="410"/>
        <end position="430"/>
    </location>
</feature>
<dbReference type="InterPro" id="IPR003663">
    <property type="entry name" value="Sugar/inositol_transpt"/>
</dbReference>
<dbReference type="GO" id="GO:0015798">
    <property type="term" value="P:myo-inositol transport"/>
    <property type="evidence" value="ECO:0007669"/>
    <property type="project" value="UniProtKB-ARBA"/>
</dbReference>
<dbReference type="SUPFAM" id="SSF103473">
    <property type="entry name" value="MFS general substrate transporter"/>
    <property type="match status" value="1"/>
</dbReference>
<feature type="transmembrane region" description="Helical" evidence="8">
    <location>
        <begin position="187"/>
        <end position="207"/>
    </location>
</feature>
<feature type="region of interest" description="Disordered" evidence="7">
    <location>
        <begin position="1"/>
        <end position="54"/>
    </location>
</feature>
<feature type="transmembrane region" description="Helical" evidence="8">
    <location>
        <begin position="540"/>
        <end position="558"/>
    </location>
</feature>
<feature type="transmembrane region" description="Helical" evidence="8">
    <location>
        <begin position="507"/>
        <end position="528"/>
    </location>
</feature>
<dbReference type="OrthoDB" id="5290825at2759"/>
<keyword evidence="11" id="KW-1185">Reference proteome</keyword>
<feature type="compositionally biased region" description="Basic and acidic residues" evidence="7">
    <location>
        <begin position="9"/>
        <end position="23"/>
    </location>
</feature>
<dbReference type="InterPro" id="IPR005829">
    <property type="entry name" value="Sugar_transporter_CS"/>
</dbReference>
<dbReference type="InterPro" id="IPR036259">
    <property type="entry name" value="MFS_trans_sf"/>
</dbReference>